<dbReference type="NCBIfam" id="NF000594">
    <property type="entry name" value="PRK00015.1-1"/>
    <property type="match status" value="1"/>
</dbReference>
<evidence type="ECO:0000256" key="5">
    <source>
        <dbReference type="ARBA" id="ARBA00007383"/>
    </source>
</evidence>
<comment type="function">
    <text evidence="3 14 16">Endonuclease that specifically degrades the RNA of RNA-DNA hybrids.</text>
</comment>
<comment type="cofactor">
    <cofactor evidence="2">
        <name>Mg(2+)</name>
        <dbReference type="ChEBI" id="CHEBI:18420"/>
    </cofactor>
</comment>
<evidence type="ECO:0000256" key="8">
    <source>
        <dbReference type="ARBA" id="ARBA00022490"/>
    </source>
</evidence>
<dbReference type="GO" id="GO:0043137">
    <property type="term" value="P:DNA replication, removal of RNA primer"/>
    <property type="evidence" value="ECO:0007669"/>
    <property type="project" value="TreeGrafter"/>
</dbReference>
<evidence type="ECO:0000256" key="2">
    <source>
        <dbReference type="ARBA" id="ARBA00001946"/>
    </source>
</evidence>
<evidence type="ECO:0000259" key="17">
    <source>
        <dbReference type="PROSITE" id="PS51975"/>
    </source>
</evidence>
<proteinExistence type="inferred from homology"/>
<feature type="domain" description="RNase H type-2" evidence="17">
    <location>
        <begin position="73"/>
        <end position="261"/>
    </location>
</feature>
<dbReference type="Gene3D" id="3.30.420.10">
    <property type="entry name" value="Ribonuclease H-like superfamily/Ribonuclease H"/>
    <property type="match status" value="1"/>
</dbReference>
<dbReference type="EC" id="3.1.26.4" evidence="6 14"/>
<evidence type="ECO:0000256" key="6">
    <source>
        <dbReference type="ARBA" id="ARBA00012180"/>
    </source>
</evidence>
<protein>
    <recommendedName>
        <fullName evidence="7 14">Ribonuclease HII</fullName>
        <shortName evidence="14">RNase HII</shortName>
        <ecNumber evidence="6 14">3.1.26.4</ecNumber>
    </recommendedName>
</protein>
<dbReference type="GO" id="GO:0032299">
    <property type="term" value="C:ribonuclease H2 complex"/>
    <property type="evidence" value="ECO:0007669"/>
    <property type="project" value="TreeGrafter"/>
</dbReference>
<keyword evidence="9 14" id="KW-0540">Nuclease</keyword>
<dbReference type="PANTHER" id="PTHR10954">
    <property type="entry name" value="RIBONUCLEASE H2 SUBUNIT A"/>
    <property type="match status" value="1"/>
</dbReference>
<keyword evidence="11 14" id="KW-0255">Endonuclease</keyword>
<dbReference type="InterPro" id="IPR001352">
    <property type="entry name" value="RNase_HII/HIII"/>
</dbReference>
<evidence type="ECO:0000256" key="7">
    <source>
        <dbReference type="ARBA" id="ARBA00019179"/>
    </source>
</evidence>
<dbReference type="PANTHER" id="PTHR10954:SF18">
    <property type="entry name" value="RIBONUCLEASE HII"/>
    <property type="match status" value="1"/>
</dbReference>
<evidence type="ECO:0000256" key="16">
    <source>
        <dbReference type="RuleBase" id="RU003515"/>
    </source>
</evidence>
<organism evidence="18 19">
    <name type="scientific">Carnobacterium maltaromaticum</name>
    <name type="common">Carnobacterium piscicola</name>
    <dbReference type="NCBI Taxonomy" id="2751"/>
    <lineage>
        <taxon>Bacteria</taxon>
        <taxon>Bacillati</taxon>
        <taxon>Bacillota</taxon>
        <taxon>Bacilli</taxon>
        <taxon>Lactobacillales</taxon>
        <taxon>Carnobacteriaceae</taxon>
        <taxon>Carnobacterium</taxon>
    </lineage>
</organism>
<dbReference type="HAMAP" id="MF_00052_B">
    <property type="entry name" value="RNase_HII_B"/>
    <property type="match status" value="1"/>
</dbReference>
<evidence type="ECO:0000256" key="4">
    <source>
        <dbReference type="ARBA" id="ARBA00004496"/>
    </source>
</evidence>
<keyword evidence="12 14" id="KW-0378">Hydrolase</keyword>
<comment type="catalytic activity">
    <reaction evidence="1 14 15 16">
        <text>Endonucleolytic cleavage to 5'-phosphomonoester.</text>
        <dbReference type="EC" id="3.1.26.4"/>
    </reaction>
</comment>
<dbReference type="FunFam" id="3.30.420.10:FF:000006">
    <property type="entry name" value="Ribonuclease HII"/>
    <property type="match status" value="1"/>
</dbReference>
<dbReference type="SUPFAM" id="SSF53098">
    <property type="entry name" value="Ribonuclease H-like"/>
    <property type="match status" value="1"/>
</dbReference>
<evidence type="ECO:0000313" key="18">
    <source>
        <dbReference type="EMBL" id="MDZ5760509.1"/>
    </source>
</evidence>
<dbReference type="InterPro" id="IPR012337">
    <property type="entry name" value="RNaseH-like_sf"/>
</dbReference>
<dbReference type="NCBIfam" id="NF000595">
    <property type="entry name" value="PRK00015.1-3"/>
    <property type="match status" value="1"/>
</dbReference>
<comment type="similarity">
    <text evidence="5 14 16">Belongs to the RNase HII family.</text>
</comment>
<evidence type="ECO:0000256" key="14">
    <source>
        <dbReference type="HAMAP-Rule" id="MF_00052"/>
    </source>
</evidence>
<evidence type="ECO:0000256" key="11">
    <source>
        <dbReference type="ARBA" id="ARBA00022759"/>
    </source>
</evidence>
<name>A0AAW9JYY5_CARML</name>
<dbReference type="InterPro" id="IPR024567">
    <property type="entry name" value="RNase_HII/HIII_dom"/>
</dbReference>
<dbReference type="CDD" id="cd07182">
    <property type="entry name" value="RNase_HII_bacteria_HII_like"/>
    <property type="match status" value="1"/>
</dbReference>
<dbReference type="PROSITE" id="PS51975">
    <property type="entry name" value="RNASE_H_2"/>
    <property type="match status" value="1"/>
</dbReference>
<feature type="binding site" evidence="14 15">
    <location>
        <position position="171"/>
    </location>
    <ligand>
        <name>a divalent metal cation</name>
        <dbReference type="ChEBI" id="CHEBI:60240"/>
    </ligand>
</feature>
<dbReference type="EMBL" id="JAVBVO010000005">
    <property type="protein sequence ID" value="MDZ5760509.1"/>
    <property type="molecule type" value="Genomic_DNA"/>
</dbReference>
<dbReference type="GO" id="GO:0004523">
    <property type="term" value="F:RNA-DNA hybrid ribonuclease activity"/>
    <property type="evidence" value="ECO:0007669"/>
    <property type="project" value="UniProtKB-UniRule"/>
</dbReference>
<evidence type="ECO:0000256" key="3">
    <source>
        <dbReference type="ARBA" id="ARBA00004065"/>
    </source>
</evidence>
<gene>
    <name evidence="14" type="primary">rnhB</name>
    <name evidence="18" type="ORF">RAK27_17855</name>
</gene>
<evidence type="ECO:0000256" key="15">
    <source>
        <dbReference type="PROSITE-ProRule" id="PRU01319"/>
    </source>
</evidence>
<comment type="caution">
    <text evidence="18">The sequence shown here is derived from an EMBL/GenBank/DDBJ whole genome shotgun (WGS) entry which is preliminary data.</text>
</comment>
<keyword evidence="13 14" id="KW-0464">Manganese</keyword>
<accession>A0AAW9JYY5</accession>
<dbReference type="GO" id="GO:0003723">
    <property type="term" value="F:RNA binding"/>
    <property type="evidence" value="ECO:0007669"/>
    <property type="project" value="UniProtKB-UniRule"/>
</dbReference>
<feature type="binding site" evidence="14 15">
    <location>
        <position position="79"/>
    </location>
    <ligand>
        <name>a divalent metal cation</name>
        <dbReference type="ChEBI" id="CHEBI:60240"/>
    </ligand>
</feature>
<evidence type="ECO:0000256" key="10">
    <source>
        <dbReference type="ARBA" id="ARBA00022723"/>
    </source>
</evidence>
<evidence type="ECO:0000256" key="12">
    <source>
        <dbReference type="ARBA" id="ARBA00022801"/>
    </source>
</evidence>
<dbReference type="GO" id="GO:0030145">
    <property type="term" value="F:manganese ion binding"/>
    <property type="evidence" value="ECO:0007669"/>
    <property type="project" value="UniProtKB-UniRule"/>
</dbReference>
<dbReference type="GO" id="GO:0006298">
    <property type="term" value="P:mismatch repair"/>
    <property type="evidence" value="ECO:0007669"/>
    <property type="project" value="TreeGrafter"/>
</dbReference>
<comment type="subcellular location">
    <subcellularLocation>
        <location evidence="4 14">Cytoplasm</location>
    </subcellularLocation>
</comment>
<dbReference type="InterPro" id="IPR036397">
    <property type="entry name" value="RNaseH_sf"/>
</dbReference>
<dbReference type="Proteomes" id="UP001290462">
    <property type="component" value="Unassembled WGS sequence"/>
</dbReference>
<dbReference type="Pfam" id="PF01351">
    <property type="entry name" value="RNase_HII"/>
    <property type="match status" value="1"/>
</dbReference>
<comment type="cofactor">
    <cofactor evidence="14 15">
        <name>Mn(2+)</name>
        <dbReference type="ChEBI" id="CHEBI:29035"/>
    </cofactor>
    <cofactor evidence="14 15">
        <name>Mg(2+)</name>
        <dbReference type="ChEBI" id="CHEBI:18420"/>
    </cofactor>
    <text evidence="14 15">Manganese or magnesium. Binds 1 divalent metal ion per monomer in the absence of substrate. May bind a second metal ion after substrate binding.</text>
</comment>
<evidence type="ECO:0000256" key="1">
    <source>
        <dbReference type="ARBA" id="ARBA00000077"/>
    </source>
</evidence>
<dbReference type="AlphaFoldDB" id="A0AAW9JYY5"/>
<keyword evidence="10 14" id="KW-0479">Metal-binding</keyword>
<feature type="binding site" evidence="14 15">
    <location>
        <position position="80"/>
    </location>
    <ligand>
        <name>a divalent metal cation</name>
        <dbReference type="ChEBI" id="CHEBI:60240"/>
    </ligand>
</feature>
<dbReference type="InterPro" id="IPR022898">
    <property type="entry name" value="RNase_HII"/>
</dbReference>
<evidence type="ECO:0000313" key="19">
    <source>
        <dbReference type="Proteomes" id="UP001290462"/>
    </source>
</evidence>
<evidence type="ECO:0000256" key="9">
    <source>
        <dbReference type="ARBA" id="ARBA00022722"/>
    </source>
</evidence>
<reference evidence="18" key="1">
    <citation type="submission" date="2023-08" db="EMBL/GenBank/DDBJ databases">
        <title>Genomic characterization of piscicolin 126 produced by Carnobacterium maltaromaticum CM22 strain isolated from salmon (Salmo salar).</title>
        <authorList>
            <person name="Gonzalez-Gragera E."/>
            <person name="Garcia-Lopez J.D."/>
            <person name="Teso-Perez C."/>
            <person name="Gimenez-Hernandez I."/>
            <person name="Peralta-Sanchez J.M."/>
            <person name="Valdivia E."/>
            <person name="Montalban-Lopez M."/>
            <person name="Martin-Platero A.M."/>
            <person name="Banos A."/>
            <person name="Martinez-Bueno M."/>
        </authorList>
    </citation>
    <scope>NUCLEOTIDE SEQUENCE</scope>
    <source>
        <strain evidence="18">CM22</strain>
    </source>
</reference>
<dbReference type="RefSeq" id="WP_322809698.1">
    <property type="nucleotide sequence ID" value="NZ_JAVBVO010000005.1"/>
</dbReference>
<evidence type="ECO:0000256" key="13">
    <source>
        <dbReference type="ARBA" id="ARBA00023211"/>
    </source>
</evidence>
<sequence>MEKKQTIKEIKTILASITDANDPRLIELKNDERKGTINAIKSWEKAQNKLVALEVKHQEMLAYELAVWQDGRNYIAGIDEVGRGPLAGPVVAAAVILPHDFHVLEINDSKQLSESKRDELFDKIKDSALAIGIGIKDEGIIDQINIYEATKLAMIEAVENLTIDPEHLLIDAMVLDLPIPQSKIIKGDTKSLSIAAASIIAKVTRDRMMKEYAKMYPGYGFEKNAGYGTKVHLAGLDAQGITPIHRKSFSPVKELVLETTE</sequence>
<keyword evidence="8 14" id="KW-0963">Cytoplasm</keyword>
<dbReference type="GO" id="GO:0005737">
    <property type="term" value="C:cytoplasm"/>
    <property type="evidence" value="ECO:0007669"/>
    <property type="project" value="UniProtKB-SubCell"/>
</dbReference>